<reference evidence="3" key="1">
    <citation type="submission" date="2022-12" db="EMBL/GenBank/DDBJ databases">
        <authorList>
            <person name="Wang J."/>
        </authorList>
    </citation>
    <scope>NUCLEOTIDE SEQUENCE</scope>
    <source>
        <strain evidence="3">HY-45-18</strain>
    </source>
</reference>
<dbReference type="Proteomes" id="UP001078443">
    <property type="component" value="Unassembled WGS sequence"/>
</dbReference>
<dbReference type="RefSeq" id="WP_268039801.1">
    <property type="nucleotide sequence ID" value="NZ_JAPQER010000001.1"/>
</dbReference>
<keyword evidence="1" id="KW-0732">Signal</keyword>
<evidence type="ECO:0000313" key="3">
    <source>
        <dbReference type="EMBL" id="MCY6482937.1"/>
    </source>
</evidence>
<dbReference type="Gene3D" id="2.120.10.30">
    <property type="entry name" value="TolB, C-terminal domain"/>
    <property type="match status" value="1"/>
</dbReference>
<comment type="caution">
    <text evidence="3">The sequence shown here is derived from an EMBL/GenBank/DDBJ whole genome shotgun (WGS) entry which is preliminary data.</text>
</comment>
<dbReference type="EMBL" id="JAPQER010000001">
    <property type="protein sequence ID" value="MCY6482937.1"/>
    <property type="molecule type" value="Genomic_DNA"/>
</dbReference>
<dbReference type="InterPro" id="IPR032485">
    <property type="entry name" value="LRP1-like_beta_prop"/>
</dbReference>
<protein>
    <submittedName>
        <fullName evidence="3">DUF5050 domain-containing protein</fullName>
    </submittedName>
</protein>
<accession>A0ABT4CVV5</accession>
<dbReference type="Pfam" id="PF16472">
    <property type="entry name" value="DUF5050"/>
    <property type="match status" value="1"/>
</dbReference>
<feature type="chain" id="PRO_5046785537" evidence="1">
    <location>
        <begin position="25"/>
        <end position="431"/>
    </location>
</feature>
<feature type="domain" description="Prolow-density lipoprotein receptor-related protein 1-like beta-propeller" evidence="2">
    <location>
        <begin position="39"/>
        <end position="176"/>
    </location>
</feature>
<dbReference type="InterPro" id="IPR011042">
    <property type="entry name" value="6-blade_b-propeller_TolB-like"/>
</dbReference>
<dbReference type="SUPFAM" id="SSF82171">
    <property type="entry name" value="DPP6 N-terminal domain-like"/>
    <property type="match status" value="1"/>
</dbReference>
<sequence length="431" mass="47745">MLKHTFCTLLSCLLVFTGVSVAQAALSPAVIAKAATTTDNAFVYYVSNGSLYRVMSDGTKEQRLVNSFEGSRLTPAGKYLYYMYSENSTTLLRTPVDGSALLPSRFESDVVYYTVDGDFIYYMNTKGAIYRASVNAKKASEAKLVTDMADITHPGFTVINGRIYYNGRKSGRTTWLASKATNGSGQVQWLAAGAIPSPWFVRTDNTSIYIIVNTKPEETQYSLNCMVLYSIPKKGGAAKAINLKTPLDTNSIYSGSWTNGYYLFNKDISLGSEGRYDYTTSKGCIIDMKGNIIQIHDTGIYEIANIAPNKFAFIDAYGNAFVSTLNNNKVVDTKQLSINYAGYVRNLMTDGKVRATMLFAQSGAYMLQSDLSLKKMVGIEWDLCMYKDDVSGFFYINAGDNCRLYHIKDDGKTSKKLTDKTVKRIVLISKN</sequence>
<evidence type="ECO:0000259" key="2">
    <source>
        <dbReference type="Pfam" id="PF16472"/>
    </source>
</evidence>
<evidence type="ECO:0000256" key="1">
    <source>
        <dbReference type="SAM" id="SignalP"/>
    </source>
</evidence>
<gene>
    <name evidence="3" type="ORF">OW763_01025</name>
</gene>
<proteinExistence type="predicted"/>
<name>A0ABT4CVV5_9CLOT</name>
<organism evidence="3 4">
    <name type="scientific">Clostridium aestuarii</name>
    <dbReference type="NCBI Taxonomy" id="338193"/>
    <lineage>
        <taxon>Bacteria</taxon>
        <taxon>Bacillati</taxon>
        <taxon>Bacillota</taxon>
        <taxon>Clostridia</taxon>
        <taxon>Eubacteriales</taxon>
        <taxon>Clostridiaceae</taxon>
        <taxon>Clostridium</taxon>
    </lineage>
</organism>
<evidence type="ECO:0000313" key="4">
    <source>
        <dbReference type="Proteomes" id="UP001078443"/>
    </source>
</evidence>
<feature type="signal peptide" evidence="1">
    <location>
        <begin position="1"/>
        <end position="24"/>
    </location>
</feature>
<keyword evidence="4" id="KW-1185">Reference proteome</keyword>